<dbReference type="InterPro" id="IPR036397">
    <property type="entry name" value="RNaseH_sf"/>
</dbReference>
<evidence type="ECO:0000259" key="1">
    <source>
        <dbReference type="PROSITE" id="PS50172"/>
    </source>
</evidence>
<dbReference type="InterPro" id="IPR012337">
    <property type="entry name" value="RNaseH-like_sf"/>
</dbReference>
<dbReference type="CDD" id="cd17748">
    <property type="entry name" value="BRCT_DNA_ligase_like"/>
    <property type="match status" value="1"/>
</dbReference>
<dbReference type="PROSITE" id="PS50172">
    <property type="entry name" value="BRCT"/>
    <property type="match status" value="1"/>
</dbReference>
<dbReference type="SUPFAM" id="SSF52113">
    <property type="entry name" value="BRCT domain"/>
    <property type="match status" value="1"/>
</dbReference>
<dbReference type="AlphaFoldDB" id="A0A7X1CXJ1"/>
<dbReference type="InterPro" id="IPR001357">
    <property type="entry name" value="BRCT_dom"/>
</dbReference>
<gene>
    <name evidence="2" type="ORF">HCB06_00825</name>
</gene>
<dbReference type="SUPFAM" id="SSF53098">
    <property type="entry name" value="Ribonuclease H-like"/>
    <property type="match status" value="1"/>
</dbReference>
<dbReference type="Proteomes" id="UP000529446">
    <property type="component" value="Unassembled WGS sequence"/>
</dbReference>
<sequence>MDNMILIDIETQSFNLESGIYEVACLVVENYNIVDSLYLGISIENYTGVKKYGYGFHNISKTKSEINKFRNLLTNYDYPLVAHNCPFDKKFLDFYEWLDVERDFYCSMRAIRLKEKSMRSYSLGSLISHYNLGAEADHEAFQDVSKLYQLLDIIRPDTWYKVGQQIQKQYSSKKTPRTREELENQYTVSYTLAGEIICFTGKSRFIRSDMQEIAIINGAKISNNIQSSTTMLVVGEDAGSKLDKAQEKEIIIISDDEFMEMVGDNIIS</sequence>
<keyword evidence="2" id="KW-0269">Exonuclease</keyword>
<dbReference type="Pfam" id="PF00533">
    <property type="entry name" value="BRCT"/>
    <property type="match status" value="1"/>
</dbReference>
<accession>A0A7X1CXJ1</accession>
<dbReference type="RefSeq" id="WP_185534830.1">
    <property type="nucleotide sequence ID" value="NZ_JAARXI010000001.1"/>
</dbReference>
<feature type="domain" description="BRCT" evidence="1">
    <location>
        <begin position="187"/>
        <end position="268"/>
    </location>
</feature>
<name>A0A7X1CXJ1_9LIST</name>
<dbReference type="Gene3D" id="3.30.420.10">
    <property type="entry name" value="Ribonuclease H-like superfamily/Ribonuclease H"/>
    <property type="match status" value="1"/>
</dbReference>
<dbReference type="GO" id="GO:0003676">
    <property type="term" value="F:nucleic acid binding"/>
    <property type="evidence" value="ECO:0007669"/>
    <property type="project" value="InterPro"/>
</dbReference>
<organism evidence="2 3">
    <name type="scientific">Listeria booriae</name>
    <dbReference type="NCBI Taxonomy" id="1552123"/>
    <lineage>
        <taxon>Bacteria</taxon>
        <taxon>Bacillati</taxon>
        <taxon>Bacillota</taxon>
        <taxon>Bacilli</taxon>
        <taxon>Bacillales</taxon>
        <taxon>Listeriaceae</taxon>
        <taxon>Listeria</taxon>
    </lineage>
</organism>
<dbReference type="InterPro" id="IPR036420">
    <property type="entry name" value="BRCT_dom_sf"/>
</dbReference>
<dbReference type="Gene3D" id="3.40.50.10190">
    <property type="entry name" value="BRCT domain"/>
    <property type="match status" value="1"/>
</dbReference>
<keyword evidence="2" id="KW-0540">Nuclease</keyword>
<proteinExistence type="predicted"/>
<dbReference type="SMART" id="SM00292">
    <property type="entry name" value="BRCT"/>
    <property type="match status" value="1"/>
</dbReference>
<keyword evidence="2" id="KW-0378">Hydrolase</keyword>
<dbReference type="GO" id="GO:0004527">
    <property type="term" value="F:exonuclease activity"/>
    <property type="evidence" value="ECO:0007669"/>
    <property type="project" value="UniProtKB-KW"/>
</dbReference>
<comment type="caution">
    <text evidence="2">The sequence shown here is derived from an EMBL/GenBank/DDBJ whole genome shotgun (WGS) entry which is preliminary data.</text>
</comment>
<protein>
    <submittedName>
        <fullName evidence="2">3'-5' exonuclease</fullName>
    </submittedName>
</protein>
<dbReference type="EMBL" id="JAARXI010000001">
    <property type="protein sequence ID" value="MBC2115150.1"/>
    <property type="molecule type" value="Genomic_DNA"/>
</dbReference>
<evidence type="ECO:0000313" key="3">
    <source>
        <dbReference type="Proteomes" id="UP000529446"/>
    </source>
</evidence>
<evidence type="ECO:0000313" key="2">
    <source>
        <dbReference type="EMBL" id="MBC2115150.1"/>
    </source>
</evidence>
<reference evidence="2 3" key="1">
    <citation type="submission" date="2020-03" db="EMBL/GenBank/DDBJ databases">
        <title>Soil Listeria distribution.</title>
        <authorList>
            <person name="Liao J."/>
            <person name="Wiedmann M."/>
        </authorList>
    </citation>
    <scope>NUCLEOTIDE SEQUENCE [LARGE SCALE GENOMIC DNA]</scope>
    <source>
        <strain evidence="2 3">FSL L7-0360</strain>
    </source>
</reference>